<dbReference type="PANTHER" id="PTHR10024:SF227">
    <property type="entry name" value="SYNAPTOTAGMIN 1"/>
    <property type="match status" value="1"/>
</dbReference>
<keyword evidence="1" id="KW-0677">Repeat</keyword>
<dbReference type="GO" id="GO:0030672">
    <property type="term" value="C:synaptic vesicle membrane"/>
    <property type="evidence" value="ECO:0007669"/>
    <property type="project" value="TreeGrafter"/>
</dbReference>
<dbReference type="GO" id="GO:0048791">
    <property type="term" value="P:calcium ion-regulated exocytosis of neurotransmitter"/>
    <property type="evidence" value="ECO:0007669"/>
    <property type="project" value="TreeGrafter"/>
</dbReference>
<name>A0AAN8P2I2_POLSC</name>
<dbReference type="SUPFAM" id="SSF49562">
    <property type="entry name" value="C2 domain (Calcium/lipid-binding domain, CaLB)"/>
    <property type="match status" value="1"/>
</dbReference>
<dbReference type="GO" id="GO:0005544">
    <property type="term" value="F:calcium-dependent phospholipid binding"/>
    <property type="evidence" value="ECO:0007669"/>
    <property type="project" value="TreeGrafter"/>
</dbReference>
<dbReference type="GO" id="GO:0005509">
    <property type="term" value="F:calcium ion binding"/>
    <property type="evidence" value="ECO:0007669"/>
    <property type="project" value="TreeGrafter"/>
</dbReference>
<evidence type="ECO:0000313" key="3">
    <source>
        <dbReference type="EMBL" id="KAK6636079.1"/>
    </source>
</evidence>
<dbReference type="AlphaFoldDB" id="A0AAN8P2I2"/>
<reference evidence="3 4" key="1">
    <citation type="submission" date="2023-10" db="EMBL/GenBank/DDBJ databases">
        <title>Genomes of two closely related lineages of the louse Polyplax serrata with different host specificities.</title>
        <authorList>
            <person name="Martinu J."/>
            <person name="Tarabai H."/>
            <person name="Stefka J."/>
            <person name="Hypsa V."/>
        </authorList>
    </citation>
    <scope>NUCLEOTIDE SEQUENCE [LARGE SCALE GENOMIC DNA]</scope>
    <source>
        <strain evidence="3">HR10_N</strain>
    </source>
</reference>
<dbReference type="Pfam" id="PF00168">
    <property type="entry name" value="C2"/>
    <property type="match status" value="1"/>
</dbReference>
<dbReference type="GO" id="GO:0030424">
    <property type="term" value="C:axon"/>
    <property type="evidence" value="ECO:0007669"/>
    <property type="project" value="TreeGrafter"/>
</dbReference>
<evidence type="ECO:0000313" key="4">
    <source>
        <dbReference type="Proteomes" id="UP001372834"/>
    </source>
</evidence>
<dbReference type="PANTHER" id="PTHR10024">
    <property type="entry name" value="SYNAPTOTAGMIN"/>
    <property type="match status" value="1"/>
</dbReference>
<dbReference type="InterPro" id="IPR035892">
    <property type="entry name" value="C2_domain_sf"/>
</dbReference>
<proteinExistence type="predicted"/>
<dbReference type="GO" id="GO:0000149">
    <property type="term" value="F:SNARE binding"/>
    <property type="evidence" value="ECO:0007669"/>
    <property type="project" value="TreeGrafter"/>
</dbReference>
<dbReference type="Proteomes" id="UP001372834">
    <property type="component" value="Unassembled WGS sequence"/>
</dbReference>
<dbReference type="PRINTS" id="PR00399">
    <property type="entry name" value="SYNAPTOTAGMN"/>
</dbReference>
<dbReference type="FunFam" id="2.60.40.150:FF:000016">
    <property type="entry name" value="Synaptotagmin 1"/>
    <property type="match status" value="1"/>
</dbReference>
<dbReference type="CDD" id="cd08385">
    <property type="entry name" value="C2A_Synaptotagmin-1-5-6-9-10"/>
    <property type="match status" value="1"/>
</dbReference>
<dbReference type="Gene3D" id="2.60.40.150">
    <property type="entry name" value="C2 domain"/>
    <property type="match status" value="1"/>
</dbReference>
<feature type="domain" description="C2" evidence="2">
    <location>
        <begin position="78"/>
        <end position="198"/>
    </location>
</feature>
<sequence>MARAKKKYEEYPTLLKGSELLLEHSFSVLNDSYYVNFIRLATDNHKPIEKLVQPDMEELTENAEEQADEADSKQSEQKLGRLQFKLEYDFNSNSLAATVIQAEELPALDMGGTSDPYVKVYLLPDKKKKFETKVHRKTLSPVFNETFVFKNVPYADAMNKTLVFAIFDFDRFSKHDQIGEVKVPLCQVDLAQTIEEWRDLQSVEGEGGQVSVRKFIYFSIIT</sequence>
<protein>
    <submittedName>
        <fullName evidence="3">Arf guanine nucleotide exchange factor syt1</fullName>
    </submittedName>
</protein>
<dbReference type="EMBL" id="JAWJWE010000004">
    <property type="protein sequence ID" value="KAK6636079.1"/>
    <property type="molecule type" value="Genomic_DNA"/>
</dbReference>
<evidence type="ECO:0000259" key="2">
    <source>
        <dbReference type="PROSITE" id="PS50004"/>
    </source>
</evidence>
<dbReference type="GO" id="GO:0001786">
    <property type="term" value="F:phosphatidylserine binding"/>
    <property type="evidence" value="ECO:0007669"/>
    <property type="project" value="TreeGrafter"/>
</dbReference>
<dbReference type="GO" id="GO:0005886">
    <property type="term" value="C:plasma membrane"/>
    <property type="evidence" value="ECO:0007669"/>
    <property type="project" value="TreeGrafter"/>
</dbReference>
<organism evidence="3 4">
    <name type="scientific">Polyplax serrata</name>
    <name type="common">Common mouse louse</name>
    <dbReference type="NCBI Taxonomy" id="468196"/>
    <lineage>
        <taxon>Eukaryota</taxon>
        <taxon>Metazoa</taxon>
        <taxon>Ecdysozoa</taxon>
        <taxon>Arthropoda</taxon>
        <taxon>Hexapoda</taxon>
        <taxon>Insecta</taxon>
        <taxon>Pterygota</taxon>
        <taxon>Neoptera</taxon>
        <taxon>Paraneoptera</taxon>
        <taxon>Psocodea</taxon>
        <taxon>Troctomorpha</taxon>
        <taxon>Phthiraptera</taxon>
        <taxon>Anoplura</taxon>
        <taxon>Polyplacidae</taxon>
        <taxon>Polyplax</taxon>
    </lineage>
</organism>
<dbReference type="InterPro" id="IPR000008">
    <property type="entry name" value="C2_dom"/>
</dbReference>
<comment type="caution">
    <text evidence="3">The sequence shown here is derived from an EMBL/GenBank/DDBJ whole genome shotgun (WGS) entry which is preliminary data.</text>
</comment>
<dbReference type="SMART" id="SM00239">
    <property type="entry name" value="C2"/>
    <property type="match status" value="1"/>
</dbReference>
<dbReference type="InterPro" id="IPR001565">
    <property type="entry name" value="Synaptotagmin"/>
</dbReference>
<evidence type="ECO:0000256" key="1">
    <source>
        <dbReference type="ARBA" id="ARBA00022737"/>
    </source>
</evidence>
<dbReference type="GO" id="GO:0048488">
    <property type="term" value="P:synaptic vesicle endocytosis"/>
    <property type="evidence" value="ECO:0007669"/>
    <property type="project" value="TreeGrafter"/>
</dbReference>
<dbReference type="PROSITE" id="PS50004">
    <property type="entry name" value="C2"/>
    <property type="match status" value="1"/>
</dbReference>
<accession>A0AAN8P2I2</accession>
<gene>
    <name evidence="3" type="primary">SYT1_1</name>
    <name evidence="3" type="ORF">RUM43_009731</name>
</gene>
<dbReference type="GO" id="GO:0031045">
    <property type="term" value="C:dense core granule"/>
    <property type="evidence" value="ECO:0007669"/>
    <property type="project" value="TreeGrafter"/>
</dbReference>
<dbReference type="GO" id="GO:0030276">
    <property type="term" value="F:clathrin binding"/>
    <property type="evidence" value="ECO:0007669"/>
    <property type="project" value="TreeGrafter"/>
</dbReference>
<dbReference type="PRINTS" id="PR00360">
    <property type="entry name" value="C2DOMAIN"/>
</dbReference>